<dbReference type="Gene3D" id="1.10.10.10">
    <property type="entry name" value="Winged helix-like DNA-binding domain superfamily/Winged helix DNA-binding domain"/>
    <property type="match status" value="1"/>
</dbReference>
<proteinExistence type="predicted"/>
<dbReference type="Gene3D" id="6.10.140.2180">
    <property type="match status" value="1"/>
</dbReference>
<dbReference type="SUPFAM" id="SSF46785">
    <property type="entry name" value="Winged helix' DNA-binding domain"/>
    <property type="match status" value="1"/>
</dbReference>
<organism evidence="2 3">
    <name type="scientific">Halalkalibacter alkalisediminis</name>
    <dbReference type="NCBI Taxonomy" id="935616"/>
    <lineage>
        <taxon>Bacteria</taxon>
        <taxon>Bacillati</taxon>
        <taxon>Bacillota</taxon>
        <taxon>Bacilli</taxon>
        <taxon>Bacillales</taxon>
        <taxon>Bacillaceae</taxon>
        <taxon>Halalkalibacter</taxon>
    </lineage>
</organism>
<gene>
    <name evidence="2" type="ORF">ACFFH4_25525</name>
</gene>
<sequence>MINKAEILMHPVRIKISQALMRNRDNGLTPLEMLKIIEDVPQATLYRHIQVLVDYGVIRVLKEKKVRSVSEKYYVLNEEEARLSGDEWKKSPKEKKLNYFSYYQLSLMNQYQNYLTKLEEREHAEDGSTFSLLELKLDDQTFRTFQNELNELMIKYYKATKQSKLKDAPIQTIGVTIIPES</sequence>
<name>A0ABV6NPN9_9BACI</name>
<keyword evidence="3" id="KW-1185">Reference proteome</keyword>
<dbReference type="RefSeq" id="WP_273847157.1">
    <property type="nucleotide sequence ID" value="NZ_JAQQWT010000022.1"/>
</dbReference>
<dbReference type="InterPro" id="IPR036388">
    <property type="entry name" value="WH-like_DNA-bd_sf"/>
</dbReference>
<dbReference type="NCBIfam" id="NF005061">
    <property type="entry name" value="PRK06474.1"/>
    <property type="match status" value="1"/>
</dbReference>
<dbReference type="CDD" id="cd00090">
    <property type="entry name" value="HTH_ARSR"/>
    <property type="match status" value="1"/>
</dbReference>
<evidence type="ECO:0000256" key="1">
    <source>
        <dbReference type="ARBA" id="ARBA00023125"/>
    </source>
</evidence>
<dbReference type="InterPro" id="IPR011991">
    <property type="entry name" value="ArsR-like_HTH"/>
</dbReference>
<keyword evidence="1" id="KW-0238">DNA-binding</keyword>
<dbReference type="EMBL" id="JBHLTR010000115">
    <property type="protein sequence ID" value="MFC0562207.1"/>
    <property type="molecule type" value="Genomic_DNA"/>
</dbReference>
<accession>A0ABV6NPN9</accession>
<reference evidence="2 3" key="1">
    <citation type="submission" date="2024-09" db="EMBL/GenBank/DDBJ databases">
        <authorList>
            <person name="Sun Q."/>
            <person name="Mori K."/>
        </authorList>
    </citation>
    <scope>NUCLEOTIDE SEQUENCE [LARGE SCALE GENOMIC DNA]</scope>
    <source>
        <strain evidence="2 3">NCAIM B.02301</strain>
    </source>
</reference>
<dbReference type="Pfam" id="PF12840">
    <property type="entry name" value="HTH_20"/>
    <property type="match status" value="1"/>
</dbReference>
<dbReference type="Proteomes" id="UP001589833">
    <property type="component" value="Unassembled WGS sequence"/>
</dbReference>
<protein>
    <submittedName>
        <fullName evidence="2">Helix-turn-helix domain-containing protein</fullName>
    </submittedName>
</protein>
<comment type="caution">
    <text evidence="2">The sequence shown here is derived from an EMBL/GenBank/DDBJ whole genome shotgun (WGS) entry which is preliminary data.</text>
</comment>
<evidence type="ECO:0000313" key="2">
    <source>
        <dbReference type="EMBL" id="MFC0562207.1"/>
    </source>
</evidence>
<evidence type="ECO:0000313" key="3">
    <source>
        <dbReference type="Proteomes" id="UP001589833"/>
    </source>
</evidence>
<dbReference type="InterPro" id="IPR036390">
    <property type="entry name" value="WH_DNA-bd_sf"/>
</dbReference>